<dbReference type="InterPro" id="IPR003795">
    <property type="entry name" value="DUF192"/>
</dbReference>
<accession>A0A8J7SFQ3</accession>
<comment type="caution">
    <text evidence="2">The sequence shown here is derived from an EMBL/GenBank/DDBJ whole genome shotgun (WGS) entry which is preliminary data.</text>
</comment>
<keyword evidence="3" id="KW-1185">Reference proteome</keyword>
<proteinExistence type="predicted"/>
<evidence type="ECO:0000313" key="3">
    <source>
        <dbReference type="Proteomes" id="UP000655420"/>
    </source>
</evidence>
<dbReference type="PANTHER" id="PTHR37953">
    <property type="entry name" value="UPF0127 PROTEIN MJ1496"/>
    <property type="match status" value="1"/>
</dbReference>
<gene>
    <name evidence="2" type="ORF">H0I76_10825</name>
</gene>
<name>A0A8J7SFQ3_9RHOB</name>
<dbReference type="Gene3D" id="2.60.120.1140">
    <property type="entry name" value="Protein of unknown function DUF192"/>
    <property type="match status" value="1"/>
</dbReference>
<keyword evidence="1" id="KW-0732">Signal</keyword>
<dbReference type="Pfam" id="PF02643">
    <property type="entry name" value="DUF192"/>
    <property type="match status" value="1"/>
</dbReference>
<dbReference type="InterPro" id="IPR038695">
    <property type="entry name" value="Saro_0823-like_sf"/>
</dbReference>
<protein>
    <submittedName>
        <fullName evidence="2">DUF192 domain-containing protein</fullName>
    </submittedName>
</protein>
<dbReference type="PANTHER" id="PTHR37953:SF1">
    <property type="entry name" value="UPF0127 PROTEIN MJ1496"/>
    <property type="match status" value="1"/>
</dbReference>
<dbReference type="Proteomes" id="UP000655420">
    <property type="component" value="Unassembled WGS sequence"/>
</dbReference>
<feature type="chain" id="PRO_5035319963" evidence="1">
    <location>
        <begin position="32"/>
        <end position="169"/>
    </location>
</feature>
<dbReference type="RefSeq" id="WP_200609882.1">
    <property type="nucleotide sequence ID" value="NZ_JAEHHL010000006.1"/>
</dbReference>
<dbReference type="EMBL" id="JAEHHL010000006">
    <property type="protein sequence ID" value="MBK0399687.1"/>
    <property type="molecule type" value="Genomic_DNA"/>
</dbReference>
<evidence type="ECO:0000256" key="1">
    <source>
        <dbReference type="SAM" id="SignalP"/>
    </source>
</evidence>
<dbReference type="AlphaFoldDB" id="A0A8J7SFQ3"/>
<evidence type="ECO:0000313" key="2">
    <source>
        <dbReference type="EMBL" id="MBK0399687.1"/>
    </source>
</evidence>
<organism evidence="2 3">
    <name type="scientific">Thermohalobaculum xanthum</name>
    <dbReference type="NCBI Taxonomy" id="2753746"/>
    <lineage>
        <taxon>Bacteria</taxon>
        <taxon>Pseudomonadati</taxon>
        <taxon>Pseudomonadota</taxon>
        <taxon>Alphaproteobacteria</taxon>
        <taxon>Rhodobacterales</taxon>
        <taxon>Paracoccaceae</taxon>
        <taxon>Thermohalobaculum</taxon>
    </lineage>
</organism>
<sequence length="169" mass="18011">MRRRHIAPDGLVRPAALAGLIALCLAVPVAAADPACAPDRVTLIASPEPVSYRVEIADDPDEQARGLMFRTQMDEDAGMLFIFPSPRSAAFWMKNTVLSLDIIFIDATGRVLNVAEKTTPFSEAVLPSDGEALAVLEVHAGEAARRGFGPGTQVIHPAFTAAPAEHRCP</sequence>
<reference evidence="2" key="1">
    <citation type="submission" date="2020-12" db="EMBL/GenBank/DDBJ databases">
        <title>Bacterial taxonomy.</title>
        <authorList>
            <person name="Pan X."/>
        </authorList>
    </citation>
    <scope>NUCLEOTIDE SEQUENCE</scope>
    <source>
        <strain evidence="2">M0105</strain>
    </source>
</reference>
<feature type="signal peptide" evidence="1">
    <location>
        <begin position="1"/>
        <end position="31"/>
    </location>
</feature>